<protein>
    <submittedName>
        <fullName evidence="1">Uncharacterized protein</fullName>
    </submittedName>
</protein>
<comment type="caution">
    <text evidence="1">The sequence shown here is derived from an EMBL/GenBank/DDBJ whole genome shotgun (WGS) entry which is preliminary data.</text>
</comment>
<organism evidence="1 2">
    <name type="scientific">Erythroxylum novogranatense</name>
    <dbReference type="NCBI Taxonomy" id="1862640"/>
    <lineage>
        <taxon>Eukaryota</taxon>
        <taxon>Viridiplantae</taxon>
        <taxon>Streptophyta</taxon>
        <taxon>Embryophyta</taxon>
        <taxon>Tracheophyta</taxon>
        <taxon>Spermatophyta</taxon>
        <taxon>Magnoliopsida</taxon>
        <taxon>eudicotyledons</taxon>
        <taxon>Gunneridae</taxon>
        <taxon>Pentapetalae</taxon>
        <taxon>rosids</taxon>
        <taxon>fabids</taxon>
        <taxon>Malpighiales</taxon>
        <taxon>Erythroxylaceae</taxon>
        <taxon>Erythroxylum</taxon>
    </lineage>
</organism>
<accession>A0AAV8SCX8</accession>
<evidence type="ECO:0000313" key="1">
    <source>
        <dbReference type="EMBL" id="KAJ8749898.1"/>
    </source>
</evidence>
<dbReference type="AlphaFoldDB" id="A0AAV8SCX8"/>
<dbReference type="EMBL" id="JAIWQS010000011">
    <property type="protein sequence ID" value="KAJ8749898.1"/>
    <property type="molecule type" value="Genomic_DNA"/>
</dbReference>
<gene>
    <name evidence="1" type="ORF">K2173_013813</name>
</gene>
<evidence type="ECO:0000313" key="2">
    <source>
        <dbReference type="Proteomes" id="UP001159364"/>
    </source>
</evidence>
<sequence>MCLAYTKEQVLELVSEIIQENETVKVSFDDQISTSIKKNENSRLRTNLALSLEPRALCLLGFVLINDWILASGMFI</sequence>
<dbReference type="Proteomes" id="UP001159364">
    <property type="component" value="Linkage Group LG11"/>
</dbReference>
<proteinExistence type="predicted"/>
<name>A0AAV8SCX8_9ROSI</name>
<keyword evidence="2" id="KW-1185">Reference proteome</keyword>
<reference evidence="1 2" key="1">
    <citation type="submission" date="2021-09" db="EMBL/GenBank/DDBJ databases">
        <title>Genomic insights and catalytic innovation underlie evolution of tropane alkaloids biosynthesis.</title>
        <authorList>
            <person name="Wang Y.-J."/>
            <person name="Tian T."/>
            <person name="Huang J.-P."/>
            <person name="Huang S.-X."/>
        </authorList>
    </citation>
    <scope>NUCLEOTIDE SEQUENCE [LARGE SCALE GENOMIC DNA]</scope>
    <source>
        <strain evidence="1">KIB-2018</strain>
        <tissue evidence="1">Leaf</tissue>
    </source>
</reference>